<evidence type="ECO:0000313" key="2">
    <source>
        <dbReference type="EMBL" id="EMS72357.1"/>
    </source>
</evidence>
<feature type="transmembrane region" description="Helical" evidence="1">
    <location>
        <begin position="117"/>
        <end position="139"/>
    </location>
</feature>
<feature type="transmembrane region" description="Helical" evidence="1">
    <location>
        <begin position="44"/>
        <end position="61"/>
    </location>
</feature>
<keyword evidence="3" id="KW-1185">Reference proteome</keyword>
<keyword evidence="1" id="KW-0812">Transmembrane</keyword>
<dbReference type="AlphaFoldDB" id="S0FKJ6"/>
<feature type="transmembrane region" description="Helical" evidence="1">
    <location>
        <begin position="6"/>
        <end position="32"/>
    </location>
</feature>
<keyword evidence="1" id="KW-0472">Membrane</keyword>
<reference evidence="2 3" key="1">
    <citation type="journal article" date="2013" name="Genome Announc.">
        <title>Draft Genome Sequence of the Cellulolytic, Mesophilic, Anaerobic Bacterium Clostridium termitidis Strain CT1112 (DSM 5398).</title>
        <authorList>
            <person name="Lal S."/>
            <person name="Ramachandran U."/>
            <person name="Zhang X."/>
            <person name="Munir R."/>
            <person name="Sparling R."/>
            <person name="Levin D.B."/>
        </authorList>
    </citation>
    <scope>NUCLEOTIDE SEQUENCE [LARGE SCALE GENOMIC DNA]</scope>
    <source>
        <strain evidence="2 3">CT1112</strain>
    </source>
</reference>
<organism evidence="2 3">
    <name type="scientific">Ruminiclostridium cellobioparum subsp. termitidis CT1112</name>
    <dbReference type="NCBI Taxonomy" id="1195236"/>
    <lineage>
        <taxon>Bacteria</taxon>
        <taxon>Bacillati</taxon>
        <taxon>Bacillota</taxon>
        <taxon>Clostridia</taxon>
        <taxon>Eubacteriales</taxon>
        <taxon>Oscillospiraceae</taxon>
        <taxon>Ruminiclostridium</taxon>
    </lineage>
</organism>
<keyword evidence="1" id="KW-1133">Transmembrane helix</keyword>
<feature type="transmembrane region" description="Helical" evidence="1">
    <location>
        <begin position="159"/>
        <end position="177"/>
    </location>
</feature>
<evidence type="ECO:0000313" key="3">
    <source>
        <dbReference type="Proteomes" id="UP000014155"/>
    </source>
</evidence>
<name>S0FKJ6_RUMCE</name>
<proteinExistence type="predicted"/>
<gene>
    <name evidence="2" type="ORF">CTER_1708</name>
</gene>
<comment type="caution">
    <text evidence="2">The sequence shown here is derived from an EMBL/GenBank/DDBJ whole genome shotgun (WGS) entry which is preliminary data.</text>
</comment>
<accession>S0FKJ6</accession>
<evidence type="ECO:0000256" key="1">
    <source>
        <dbReference type="SAM" id="Phobius"/>
    </source>
</evidence>
<sequence>MIGLYFYFSYFEISFLVLSFINLVCVISLFIFSRSNKNVSYIKYLNIKLVTLILTSIYIFISQFKTFIPKDFDVKLFSSDTIDFKTIGTFIVSSIKIGIDGARYTFFVAPFDIRCFLISRMFFLLVIIVYFIDIFISIYKMSKGKYTRYSNAKLTMNIILFNSICLLLVINIVYKVIPYLQAAFSL</sequence>
<protein>
    <submittedName>
        <fullName evidence="2">Uncharacterized protein</fullName>
    </submittedName>
</protein>
<dbReference type="Proteomes" id="UP000014155">
    <property type="component" value="Unassembled WGS sequence"/>
</dbReference>
<dbReference type="PATRIC" id="fig|1195236.3.peg.2037"/>
<dbReference type="EMBL" id="AORV01000028">
    <property type="protein sequence ID" value="EMS72357.1"/>
    <property type="molecule type" value="Genomic_DNA"/>
</dbReference>